<dbReference type="AlphaFoldDB" id="A0A4Q0P6M0"/>
<dbReference type="InterPro" id="IPR054345">
    <property type="entry name" value="Tir-like"/>
</dbReference>
<gene>
    <name evidence="1" type="ORF">DSM02_2184</name>
</gene>
<dbReference type="EMBL" id="QOVK01000008">
    <property type="protein sequence ID" value="RXG21329.1"/>
    <property type="molecule type" value="Genomic_DNA"/>
</dbReference>
<evidence type="ECO:0000313" key="1">
    <source>
        <dbReference type="EMBL" id="RXG21329.1"/>
    </source>
</evidence>
<dbReference type="Pfam" id="PF22550">
    <property type="entry name" value="CesT_Tir_1"/>
    <property type="match status" value="1"/>
</dbReference>
<proteinExistence type="predicted"/>
<comment type="caution">
    <text evidence="1">The sequence shown here is derived from an EMBL/GenBank/DDBJ whole genome shotgun (WGS) entry which is preliminary data.</text>
</comment>
<evidence type="ECO:0000313" key="2">
    <source>
        <dbReference type="Proteomes" id="UP000289859"/>
    </source>
</evidence>
<protein>
    <recommendedName>
        <fullName evidence="3">Sensory transduction regulator</fullName>
    </recommendedName>
</protein>
<reference evidence="1 2" key="1">
    <citation type="submission" date="2018-07" db="EMBL/GenBank/DDBJ databases">
        <title>Leeuwenhoekiella genomics.</title>
        <authorList>
            <person name="Tahon G."/>
            <person name="Willems A."/>
        </authorList>
    </citation>
    <scope>NUCLEOTIDE SEQUENCE [LARGE SCALE GENOMIC DNA]</scope>
    <source>
        <strain evidence="1 2">LMG 29608</strain>
    </source>
</reference>
<dbReference type="SUPFAM" id="SSF69635">
    <property type="entry name" value="Type III secretory system chaperone-like"/>
    <property type="match status" value="1"/>
</dbReference>
<dbReference type="OrthoDB" id="361060at2"/>
<name>A0A4Q0P6M0_9FLAO</name>
<dbReference type="RefSeq" id="WP_128765622.1">
    <property type="nucleotide sequence ID" value="NZ_JBHUOO010000025.1"/>
</dbReference>
<dbReference type="Proteomes" id="UP000289859">
    <property type="component" value="Unassembled WGS sequence"/>
</dbReference>
<keyword evidence="2" id="KW-1185">Reference proteome</keyword>
<organism evidence="1 2">
    <name type="scientific">Leeuwenhoekiella polynyae</name>
    <dbReference type="NCBI Taxonomy" id="1550906"/>
    <lineage>
        <taxon>Bacteria</taxon>
        <taxon>Pseudomonadati</taxon>
        <taxon>Bacteroidota</taxon>
        <taxon>Flavobacteriia</taxon>
        <taxon>Flavobacteriales</taxon>
        <taxon>Flavobacteriaceae</taxon>
        <taxon>Leeuwenhoekiella</taxon>
    </lineage>
</organism>
<sequence length="131" mass="15107">MKDHFLITKNYLLELDFNVTFQNPEDGILVVQKENSGIKNLILGVAPPILILEQFIFKINNQSEKIFKSLLQKNRDIIHGAFVLNESGEKVIFRDTLQIENMDLNELEGSLNSLSLLMSEYSDKIIEFSKY</sequence>
<evidence type="ECO:0008006" key="3">
    <source>
        <dbReference type="Google" id="ProtNLM"/>
    </source>
</evidence>
<accession>A0A4Q0P6M0</accession>
<dbReference type="Gene3D" id="3.30.1460.10">
    <property type="match status" value="1"/>
</dbReference>